<reference evidence="2" key="1">
    <citation type="submission" date="2011-07" db="EMBL/GenBank/DDBJ databases">
        <authorList>
            <consortium name="Caenorhabditis brenneri Sequencing and Analysis Consortium"/>
            <person name="Wilson R.K."/>
        </authorList>
    </citation>
    <scope>NUCLEOTIDE SEQUENCE [LARGE SCALE GENOMIC DNA]</scope>
    <source>
        <strain evidence="2">PB2801</strain>
    </source>
</reference>
<evidence type="ECO:0000313" key="2">
    <source>
        <dbReference type="Proteomes" id="UP000008068"/>
    </source>
</evidence>
<keyword evidence="2" id="KW-1185">Reference proteome</keyword>
<dbReference type="InParanoid" id="G0MZL4"/>
<evidence type="ECO:0000313" key="1">
    <source>
        <dbReference type="EMBL" id="EGT48305.1"/>
    </source>
</evidence>
<proteinExistence type="predicted"/>
<name>G0MZL4_CAEBE</name>
<dbReference type="AlphaFoldDB" id="G0MZL4"/>
<gene>
    <name evidence="1" type="ORF">CAEBREN_03017</name>
</gene>
<accession>G0MZL4</accession>
<dbReference type="Proteomes" id="UP000008068">
    <property type="component" value="Unassembled WGS sequence"/>
</dbReference>
<dbReference type="EMBL" id="GL379822">
    <property type="protein sequence ID" value="EGT48305.1"/>
    <property type="molecule type" value="Genomic_DNA"/>
</dbReference>
<protein>
    <submittedName>
        <fullName evidence="1">Uncharacterized protein</fullName>
    </submittedName>
</protein>
<sequence length="18" mass="2028">MAVKTSNWTKPNTNSDSF</sequence>
<organism evidence="2">
    <name type="scientific">Caenorhabditis brenneri</name>
    <name type="common">Nematode worm</name>
    <dbReference type="NCBI Taxonomy" id="135651"/>
    <lineage>
        <taxon>Eukaryota</taxon>
        <taxon>Metazoa</taxon>
        <taxon>Ecdysozoa</taxon>
        <taxon>Nematoda</taxon>
        <taxon>Chromadorea</taxon>
        <taxon>Rhabditida</taxon>
        <taxon>Rhabditina</taxon>
        <taxon>Rhabditomorpha</taxon>
        <taxon>Rhabditoidea</taxon>
        <taxon>Rhabditidae</taxon>
        <taxon>Peloderinae</taxon>
        <taxon>Caenorhabditis</taxon>
    </lineage>
</organism>